<dbReference type="SUPFAM" id="SSF49899">
    <property type="entry name" value="Concanavalin A-like lectins/glucanases"/>
    <property type="match status" value="1"/>
</dbReference>
<dbReference type="InterPro" id="IPR013320">
    <property type="entry name" value="ConA-like_dom_sf"/>
</dbReference>
<dbReference type="EMBL" id="NCKU01004339">
    <property type="protein sequence ID" value="RWS06103.1"/>
    <property type="molecule type" value="Genomic_DNA"/>
</dbReference>
<dbReference type="Proteomes" id="UP000285301">
    <property type="component" value="Unassembled WGS sequence"/>
</dbReference>
<reference evidence="1" key="2">
    <citation type="submission" date="2018-11" db="EMBL/GenBank/DDBJ databases">
        <title>Trombidioid mite genomics.</title>
        <authorList>
            <person name="Dong X."/>
        </authorList>
    </citation>
    <scope>NUCLEOTIDE SEQUENCE</scope>
    <source>
        <strain evidence="1">UoL-WK</strain>
    </source>
</reference>
<dbReference type="CDD" id="cd11709">
    <property type="entry name" value="SPRY"/>
    <property type="match status" value="1"/>
</dbReference>
<evidence type="ECO:0000313" key="1">
    <source>
        <dbReference type="EMBL" id="RWS06103.1"/>
    </source>
</evidence>
<proteinExistence type="predicted"/>
<sequence>MVYLAESPIPQYVCSSNETEQNGTLIRINKAYEHIVYPTNCYYTLPSDGIQDGIHYYEFIFVEGNSFVGFTTKDHFADGFHIRGLFYGGTLSDGLASLGAFSRRTHQGDTVGLRIDLTKEKIKIYVHLNGRSLGLAFDVNRGNISALYPTVHTYDDALIRIRKLETFPTETEYQPKVFSGIEGDFAFEQAVDNGKNVSTDGWKQFVLSLRKKPKLSNDTFQVYRLHFAVINSINGFLIKNQNSKYEVKGVESTLIGTYGEALKAEAFVFKLISGLEDVVTNGDNLLIKSKSNTQLNLKRFTKPAPTAVTLNPILGEYNFG</sequence>
<name>A0A3S3P1L2_9ACAR</name>
<evidence type="ECO:0000313" key="3">
    <source>
        <dbReference type="Proteomes" id="UP000285301"/>
    </source>
</evidence>
<keyword evidence="3" id="KW-1185">Reference proteome</keyword>
<dbReference type="AlphaFoldDB" id="A0A3S3P1L2"/>
<organism evidence="1 3">
    <name type="scientific">Dinothrombium tinctorium</name>
    <dbReference type="NCBI Taxonomy" id="1965070"/>
    <lineage>
        <taxon>Eukaryota</taxon>
        <taxon>Metazoa</taxon>
        <taxon>Ecdysozoa</taxon>
        <taxon>Arthropoda</taxon>
        <taxon>Chelicerata</taxon>
        <taxon>Arachnida</taxon>
        <taxon>Acari</taxon>
        <taxon>Acariformes</taxon>
        <taxon>Trombidiformes</taxon>
        <taxon>Prostigmata</taxon>
        <taxon>Anystina</taxon>
        <taxon>Parasitengona</taxon>
        <taxon>Trombidioidea</taxon>
        <taxon>Trombidiidae</taxon>
        <taxon>Dinothrombium</taxon>
    </lineage>
</organism>
<dbReference type="Gene3D" id="2.60.120.920">
    <property type="match status" value="1"/>
</dbReference>
<evidence type="ECO:0000313" key="2">
    <source>
        <dbReference type="EMBL" id="RWS06665.1"/>
    </source>
</evidence>
<comment type="caution">
    <text evidence="1">The sequence shown here is derived from an EMBL/GenBank/DDBJ whole genome shotgun (WGS) entry which is preliminary data.</text>
</comment>
<reference evidence="1 3" key="1">
    <citation type="journal article" date="2018" name="Gigascience">
        <title>Genomes of trombidid mites reveal novel predicted allergens and laterally-transferred genes associated with secondary metabolism.</title>
        <authorList>
            <person name="Dong X."/>
            <person name="Chaisiri K."/>
            <person name="Xia D."/>
            <person name="Armstrong S.D."/>
            <person name="Fang Y."/>
            <person name="Donnelly M.J."/>
            <person name="Kadowaki T."/>
            <person name="McGarry J.W."/>
            <person name="Darby A.C."/>
            <person name="Makepeace B.L."/>
        </authorList>
    </citation>
    <scope>NUCLEOTIDE SEQUENCE [LARGE SCALE GENOMIC DNA]</scope>
    <source>
        <strain evidence="1">UoL-WK</strain>
    </source>
</reference>
<evidence type="ECO:0008006" key="4">
    <source>
        <dbReference type="Google" id="ProtNLM"/>
    </source>
</evidence>
<gene>
    <name evidence="2" type="ORF">B4U79_16192</name>
    <name evidence="1" type="ORF">B4U79_16244</name>
</gene>
<accession>A0A3S3P1L2</accession>
<protein>
    <recommendedName>
        <fullName evidence="4">B30.2/SPRY domain-containing protein</fullName>
    </recommendedName>
</protein>
<dbReference type="InterPro" id="IPR043136">
    <property type="entry name" value="B30.2/SPRY_sf"/>
</dbReference>
<dbReference type="OrthoDB" id="258495at2759"/>
<dbReference type="EMBL" id="NCKU01003957">
    <property type="protein sequence ID" value="RWS06665.1"/>
    <property type="molecule type" value="Genomic_DNA"/>
</dbReference>